<name>A0A495J883_9SPHI</name>
<reference evidence="2 3" key="1">
    <citation type="submission" date="2018-10" db="EMBL/GenBank/DDBJ databases">
        <title>Genomic Encyclopedia of Archaeal and Bacterial Type Strains, Phase II (KMG-II): from individual species to whole genera.</title>
        <authorList>
            <person name="Goeker M."/>
        </authorList>
    </citation>
    <scope>NUCLEOTIDE SEQUENCE [LARGE SCALE GENOMIC DNA]</scope>
    <source>
        <strain evidence="2 3">DSM 18602</strain>
    </source>
</reference>
<dbReference type="PROSITE" id="PS51257">
    <property type="entry name" value="PROKAR_LIPOPROTEIN"/>
    <property type="match status" value="1"/>
</dbReference>
<dbReference type="InterPro" id="IPR011050">
    <property type="entry name" value="Pectin_lyase_fold/virulence"/>
</dbReference>
<dbReference type="EMBL" id="RBKU01000001">
    <property type="protein sequence ID" value="RKR84584.1"/>
    <property type="molecule type" value="Genomic_DNA"/>
</dbReference>
<keyword evidence="3" id="KW-1185">Reference proteome</keyword>
<dbReference type="OrthoDB" id="974660at2"/>
<dbReference type="RefSeq" id="WP_121200305.1">
    <property type="nucleotide sequence ID" value="NZ_RBKU01000001.1"/>
</dbReference>
<proteinExistence type="predicted"/>
<evidence type="ECO:0008006" key="4">
    <source>
        <dbReference type="Google" id="ProtNLM"/>
    </source>
</evidence>
<keyword evidence="1" id="KW-0732">Signal</keyword>
<sequence>MKRTLYILTALLMATSVLYSCKKIADYKNLSTAVVPVVSPISEVGCLTPIGTATSVALNGTMLAGKTYNVCGNVLVGAKDTLVIQPGVTINFKGNYGVGVHGTLISLGTKEAPIYFTHLGTVKTDQIGNNAGVDSAYIGKWTGIIGAADCNKIILKWTHIEFAGAATSGDIKVLSGSPYPLYFQNPNGAVVMEDSWIYGSVDDAVRTVGGKLEFFRNTFEKCGYTGGEALNAKAGTIGDFAYNLCIGIATNGPKNSNISAAPGVPGSNIRMYNNTIVNCGYRRIAAGRGGSLNFEQGAAGNAYNNIIVNCKFGLRIVQYPIADTANIRYGYNYSYADSASVANQIYPSQAISTAITSAMPTDVPLPSTFLPSGWMPGNTYTATPAIIGANNPQFINGPVPLPAGAKLRDIVTVGSYNFNLKLTSPYVGKGYTSFMPYGLEKGTVPVDAKYGVTEYTLPGKDIGAYQTNGTGNQHF</sequence>
<feature type="chain" id="PRO_5019746958" description="Parallel beta helix pectate lyase-like protein" evidence="1">
    <location>
        <begin position="20"/>
        <end position="475"/>
    </location>
</feature>
<protein>
    <recommendedName>
        <fullName evidence="4">Parallel beta helix pectate lyase-like protein</fullName>
    </recommendedName>
</protein>
<accession>A0A495J883</accession>
<evidence type="ECO:0000256" key="1">
    <source>
        <dbReference type="SAM" id="SignalP"/>
    </source>
</evidence>
<gene>
    <name evidence="2" type="ORF">BDD43_4830</name>
</gene>
<feature type="signal peptide" evidence="1">
    <location>
        <begin position="1"/>
        <end position="19"/>
    </location>
</feature>
<evidence type="ECO:0000313" key="3">
    <source>
        <dbReference type="Proteomes" id="UP000268007"/>
    </source>
</evidence>
<evidence type="ECO:0000313" key="2">
    <source>
        <dbReference type="EMBL" id="RKR84584.1"/>
    </source>
</evidence>
<organism evidence="2 3">
    <name type="scientific">Mucilaginibacter gracilis</name>
    <dbReference type="NCBI Taxonomy" id="423350"/>
    <lineage>
        <taxon>Bacteria</taxon>
        <taxon>Pseudomonadati</taxon>
        <taxon>Bacteroidota</taxon>
        <taxon>Sphingobacteriia</taxon>
        <taxon>Sphingobacteriales</taxon>
        <taxon>Sphingobacteriaceae</taxon>
        <taxon>Mucilaginibacter</taxon>
    </lineage>
</organism>
<dbReference type="SUPFAM" id="SSF51126">
    <property type="entry name" value="Pectin lyase-like"/>
    <property type="match status" value="1"/>
</dbReference>
<dbReference type="AlphaFoldDB" id="A0A495J883"/>
<comment type="caution">
    <text evidence="2">The sequence shown here is derived from an EMBL/GenBank/DDBJ whole genome shotgun (WGS) entry which is preliminary data.</text>
</comment>
<dbReference type="Proteomes" id="UP000268007">
    <property type="component" value="Unassembled WGS sequence"/>
</dbReference>